<dbReference type="Gene3D" id="1.10.3860.10">
    <property type="entry name" value="Sodium:dicarboxylate symporter"/>
    <property type="match status" value="1"/>
</dbReference>
<evidence type="ECO:0000256" key="7">
    <source>
        <dbReference type="SAM" id="Phobius"/>
    </source>
</evidence>
<dbReference type="GO" id="GO:0015293">
    <property type="term" value="F:symporter activity"/>
    <property type="evidence" value="ECO:0007669"/>
    <property type="project" value="UniProtKB-KW"/>
</dbReference>
<feature type="transmembrane region" description="Helical" evidence="7">
    <location>
        <begin position="302"/>
        <end position="321"/>
    </location>
</feature>
<dbReference type="InterPro" id="IPR001991">
    <property type="entry name" value="Na-dicarboxylate_symporter"/>
</dbReference>
<evidence type="ECO:0000313" key="8">
    <source>
        <dbReference type="EMBL" id="KKB96387.1"/>
    </source>
</evidence>
<feature type="transmembrane region" description="Helical" evidence="7">
    <location>
        <begin position="41"/>
        <end position="59"/>
    </location>
</feature>
<keyword evidence="4 7" id="KW-0812">Transmembrane</keyword>
<evidence type="ECO:0000256" key="6">
    <source>
        <dbReference type="ARBA" id="ARBA00023136"/>
    </source>
</evidence>
<dbReference type="PANTHER" id="PTHR42865">
    <property type="entry name" value="PROTON/GLUTAMATE-ASPARTATE SYMPORTER"/>
    <property type="match status" value="1"/>
</dbReference>
<dbReference type="Proteomes" id="UP000033358">
    <property type="component" value="Unassembled WGS sequence"/>
</dbReference>
<evidence type="ECO:0000256" key="5">
    <source>
        <dbReference type="ARBA" id="ARBA00022989"/>
    </source>
</evidence>
<keyword evidence="9" id="KW-1185">Reference proteome</keyword>
<evidence type="ECO:0000256" key="3">
    <source>
        <dbReference type="ARBA" id="ARBA00022475"/>
    </source>
</evidence>
<accession>A0A0F5MQR6</accession>
<protein>
    <submittedName>
        <fullName evidence="8">C4-dicarboxylate transport protein</fullName>
    </submittedName>
</protein>
<keyword evidence="6 7" id="KW-0472">Membrane</keyword>
<dbReference type="SUPFAM" id="SSF118215">
    <property type="entry name" value="Proton glutamate symport protein"/>
    <property type="match status" value="1"/>
</dbReference>
<dbReference type="PRINTS" id="PR00173">
    <property type="entry name" value="EDTRNSPORT"/>
</dbReference>
<name>A0A0F5MQR6_9RICK</name>
<reference evidence="8 9" key="1">
    <citation type="submission" date="2015-02" db="EMBL/GenBank/DDBJ databases">
        <title>Single cell genomics of a rare environmental alphaproteobacterium provides unique insights into Rickettsiaceae evolution.</title>
        <authorList>
            <person name="Martijn J."/>
            <person name="Schulz F."/>
            <person name="Zaremba-Niedzwiedzka K."/>
            <person name="Viklund J."/>
            <person name="Stepanauskas R."/>
            <person name="Andersson S.G.E."/>
            <person name="Horn M."/>
            <person name="Guy L."/>
            <person name="Ettema T.J.G."/>
        </authorList>
    </citation>
    <scope>NUCLEOTIDE SEQUENCE [LARGE SCALE GENOMIC DNA]</scope>
    <source>
        <strain evidence="8 9">SCGC AAA041-L04</strain>
    </source>
</reference>
<comment type="caution">
    <text evidence="8">The sequence shown here is derived from an EMBL/GenBank/DDBJ whole genome shotgun (WGS) entry which is preliminary data.</text>
</comment>
<evidence type="ECO:0000313" key="9">
    <source>
        <dbReference type="Proteomes" id="UP000033358"/>
    </source>
</evidence>
<organism evidence="8 9">
    <name type="scientific">Candidatus Arcanibacter lacustris</name>
    <dbReference type="NCBI Taxonomy" id="1607817"/>
    <lineage>
        <taxon>Bacteria</taxon>
        <taxon>Pseudomonadati</taxon>
        <taxon>Pseudomonadota</taxon>
        <taxon>Alphaproteobacteria</taxon>
        <taxon>Rickettsiales</taxon>
        <taxon>Candidatus Arcanibacter</taxon>
    </lineage>
</organism>
<sequence length="415" mass="44670">MKLWQKVTIGLAAGAALGFAANGDAQHVALIETYIKPIGDIFIKLIMMVVAPLIFFSLVQGVTSFSDSASLGRIGLKATAAFITTTFFAIIIGITVAILMKPGVGTAISASDLTSDFVEKIEFSFINMVTNVVPSNIIKAFYDNVMLQIVFISLFTGITLNKMQNEDTKIVDFFHMMSRLVFKMMAIVINLSPYGVFSLTCWLITSQGIEVLSSLGKLLGAVILAMLVQYIVFGILIRVFGRLNPIPFYKKSFEYQALALSTSSTKASLATTMQICRNKLGISNSSTSFILPLGTSINMDGMAIYLSLCTIFFAQISGVALTMQDYIIIALTATLGSIGGAGVPGGSIMMLPMIISAVNLPIDPLKAVALIAGIDRIADMIRTMINITGDVTITLIIDKTEGTLDEELYLSECDD</sequence>
<evidence type="ECO:0000256" key="4">
    <source>
        <dbReference type="ARBA" id="ARBA00022692"/>
    </source>
</evidence>
<dbReference type="InterPro" id="IPR036458">
    <property type="entry name" value="Na:dicarbo_symporter_sf"/>
</dbReference>
<dbReference type="AlphaFoldDB" id="A0A0F5MQR6"/>
<dbReference type="PANTHER" id="PTHR42865:SF7">
    <property type="entry name" value="PROTON_GLUTAMATE-ASPARTATE SYMPORTER"/>
    <property type="match status" value="1"/>
</dbReference>
<feature type="transmembrane region" description="Helical" evidence="7">
    <location>
        <begin position="80"/>
        <end position="100"/>
    </location>
</feature>
<keyword evidence="2" id="KW-0813">Transport</keyword>
<evidence type="ECO:0000256" key="2">
    <source>
        <dbReference type="ARBA" id="ARBA00022448"/>
    </source>
</evidence>
<dbReference type="GO" id="GO:0005886">
    <property type="term" value="C:plasma membrane"/>
    <property type="evidence" value="ECO:0007669"/>
    <property type="project" value="UniProtKB-SubCell"/>
</dbReference>
<feature type="transmembrane region" description="Helical" evidence="7">
    <location>
        <begin position="217"/>
        <end position="241"/>
    </location>
</feature>
<dbReference type="EMBL" id="JYHA01000087">
    <property type="protein sequence ID" value="KKB96387.1"/>
    <property type="molecule type" value="Genomic_DNA"/>
</dbReference>
<evidence type="ECO:0000256" key="1">
    <source>
        <dbReference type="ARBA" id="ARBA00004651"/>
    </source>
</evidence>
<feature type="transmembrane region" description="Helical" evidence="7">
    <location>
        <begin position="180"/>
        <end position="205"/>
    </location>
</feature>
<feature type="transmembrane region" description="Helical" evidence="7">
    <location>
        <begin position="327"/>
        <end position="351"/>
    </location>
</feature>
<gene>
    <name evidence="8" type="primary">dctA</name>
    <name evidence="8" type="ORF">SZ25_00537</name>
</gene>
<dbReference type="Pfam" id="PF00375">
    <property type="entry name" value="SDF"/>
    <property type="match status" value="1"/>
</dbReference>
<proteinExistence type="predicted"/>
<keyword evidence="5 7" id="KW-1133">Transmembrane helix</keyword>
<comment type="subcellular location">
    <subcellularLocation>
        <location evidence="1">Cell membrane</location>
        <topology evidence="1">Multi-pass membrane protein</topology>
    </subcellularLocation>
</comment>
<keyword evidence="3" id="KW-1003">Cell membrane</keyword>